<dbReference type="RefSeq" id="WP_184978472.1">
    <property type="nucleotide sequence ID" value="NZ_BAAALO010000028.1"/>
</dbReference>
<keyword evidence="1" id="KW-1133">Transmembrane helix</keyword>
<keyword evidence="3" id="KW-0238">DNA-binding</keyword>
<protein>
    <submittedName>
        <fullName evidence="3">DNA-binding XRE family transcriptional regulator</fullName>
    </submittedName>
</protein>
<dbReference type="InterPro" id="IPR001387">
    <property type="entry name" value="Cro/C1-type_HTH"/>
</dbReference>
<gene>
    <name evidence="3" type="ORF">BJ992_000658</name>
</gene>
<accession>A0A7X0M4J5</accession>
<evidence type="ECO:0000313" key="3">
    <source>
        <dbReference type="EMBL" id="MBB6471227.1"/>
    </source>
</evidence>
<dbReference type="SUPFAM" id="SSF47413">
    <property type="entry name" value="lambda repressor-like DNA-binding domains"/>
    <property type="match status" value="1"/>
</dbReference>
<dbReference type="Pfam" id="PF13560">
    <property type="entry name" value="HTH_31"/>
    <property type="match status" value="1"/>
</dbReference>
<organism evidence="3 4">
    <name type="scientific">Sphaerisporangium rubeum</name>
    <dbReference type="NCBI Taxonomy" id="321317"/>
    <lineage>
        <taxon>Bacteria</taxon>
        <taxon>Bacillati</taxon>
        <taxon>Actinomycetota</taxon>
        <taxon>Actinomycetes</taxon>
        <taxon>Streptosporangiales</taxon>
        <taxon>Streptosporangiaceae</taxon>
        <taxon>Sphaerisporangium</taxon>
    </lineage>
</organism>
<keyword evidence="4" id="KW-1185">Reference proteome</keyword>
<dbReference type="Gene3D" id="1.10.260.40">
    <property type="entry name" value="lambda repressor-like DNA-binding domains"/>
    <property type="match status" value="1"/>
</dbReference>
<proteinExistence type="predicted"/>
<name>A0A7X0M4J5_9ACTN</name>
<evidence type="ECO:0000313" key="4">
    <source>
        <dbReference type="Proteomes" id="UP000555564"/>
    </source>
</evidence>
<keyword evidence="1" id="KW-0472">Membrane</keyword>
<dbReference type="GO" id="GO:0003677">
    <property type="term" value="F:DNA binding"/>
    <property type="evidence" value="ECO:0007669"/>
    <property type="project" value="UniProtKB-KW"/>
</dbReference>
<comment type="caution">
    <text evidence="3">The sequence shown here is derived from an EMBL/GenBank/DDBJ whole genome shotgun (WGS) entry which is preliminary data.</text>
</comment>
<dbReference type="CDD" id="cd00093">
    <property type="entry name" value="HTH_XRE"/>
    <property type="match status" value="1"/>
</dbReference>
<dbReference type="SMART" id="SM00530">
    <property type="entry name" value="HTH_XRE"/>
    <property type="match status" value="1"/>
</dbReference>
<reference evidence="3 4" key="1">
    <citation type="submission" date="2020-08" db="EMBL/GenBank/DDBJ databases">
        <title>Sequencing the genomes of 1000 actinobacteria strains.</title>
        <authorList>
            <person name="Klenk H.-P."/>
        </authorList>
    </citation>
    <scope>NUCLEOTIDE SEQUENCE [LARGE SCALE GENOMIC DNA]</scope>
    <source>
        <strain evidence="3 4">DSM 44936</strain>
    </source>
</reference>
<evidence type="ECO:0000259" key="2">
    <source>
        <dbReference type="PROSITE" id="PS50943"/>
    </source>
</evidence>
<dbReference type="Proteomes" id="UP000555564">
    <property type="component" value="Unassembled WGS sequence"/>
</dbReference>
<feature type="domain" description="HTH cro/C1-type" evidence="2">
    <location>
        <begin position="86"/>
        <end position="140"/>
    </location>
</feature>
<sequence>MPRFSVRPQLRRLSDGSVTMVRDHFRGNPSPAAAIGLGAAVLVVLVILGIIFLWPSSPEPPAVSVAPVAAAPAGQAGQSARLATSLRDAREESGMSLERAAAQADLSQETLSRFERGTLLPNARELDALCEAYEVTPEVRNELMDLQWTAAGSR</sequence>
<dbReference type="PROSITE" id="PS50943">
    <property type="entry name" value="HTH_CROC1"/>
    <property type="match status" value="1"/>
</dbReference>
<dbReference type="EMBL" id="JACHIU010000001">
    <property type="protein sequence ID" value="MBB6471227.1"/>
    <property type="molecule type" value="Genomic_DNA"/>
</dbReference>
<feature type="transmembrane region" description="Helical" evidence="1">
    <location>
        <begin position="32"/>
        <end position="54"/>
    </location>
</feature>
<evidence type="ECO:0000256" key="1">
    <source>
        <dbReference type="SAM" id="Phobius"/>
    </source>
</evidence>
<dbReference type="AlphaFoldDB" id="A0A7X0M4J5"/>
<keyword evidence="1" id="KW-0812">Transmembrane</keyword>
<dbReference type="InterPro" id="IPR010982">
    <property type="entry name" value="Lambda_DNA-bd_dom_sf"/>
</dbReference>